<sequence>MWKPNTPGSGNATPSTPEPVRPATPAAPASSFEAPSTRTASPQAAAATGEQATIGKSLMIKGEVTGSESLYIDGRIEGTINLPGNRVTVGRNGQVAANISAREIVVLGKVRGNCQASDRIDIRSEGSLTGDVIAARISIEDGAFFKGGIDIRKPGDAKAGSAAPVAASADQPQLVAVESAS</sequence>
<name>I3ZCP8_TERRK</name>
<evidence type="ECO:0000256" key="1">
    <source>
        <dbReference type="ARBA" id="ARBA00044755"/>
    </source>
</evidence>
<dbReference type="EMBL" id="CP003379">
    <property type="protein sequence ID" value="AFL87016.1"/>
    <property type="molecule type" value="Genomic_DNA"/>
</dbReference>
<proteinExistence type="inferred from homology"/>
<feature type="compositionally biased region" description="Polar residues" evidence="2">
    <location>
        <begin position="1"/>
        <end position="15"/>
    </location>
</feature>
<accession>I3ZCP8</accession>
<keyword evidence="4" id="KW-1185">Reference proteome</keyword>
<reference evidence="3 4" key="1">
    <citation type="submission" date="2012-06" db="EMBL/GenBank/DDBJ databases">
        <title>Complete genome of Terriglobus roseus DSM 18391.</title>
        <authorList>
            <consortium name="US DOE Joint Genome Institute (JGI-PGF)"/>
            <person name="Lucas S."/>
            <person name="Copeland A."/>
            <person name="Lapidus A."/>
            <person name="Glavina del Rio T."/>
            <person name="Dalin E."/>
            <person name="Tice H."/>
            <person name="Bruce D."/>
            <person name="Goodwin L."/>
            <person name="Pitluck S."/>
            <person name="Peters L."/>
            <person name="Mikhailova N."/>
            <person name="Munk A.C.C."/>
            <person name="Kyrpides N."/>
            <person name="Mavromatis K."/>
            <person name="Ivanova N."/>
            <person name="Brettin T."/>
            <person name="Detter J.C."/>
            <person name="Han C."/>
            <person name="Larimer F."/>
            <person name="Land M."/>
            <person name="Hauser L."/>
            <person name="Markowitz V."/>
            <person name="Cheng J.-F."/>
            <person name="Hugenholtz P."/>
            <person name="Woyke T."/>
            <person name="Wu D."/>
            <person name="Brambilla E."/>
            <person name="Klenk H.-P."/>
            <person name="Eisen J.A."/>
        </authorList>
    </citation>
    <scope>NUCLEOTIDE SEQUENCE [LARGE SCALE GENOMIC DNA]</scope>
    <source>
        <strain evidence="4">DSM 18391 / NRRL B-41598 / KBS 63</strain>
    </source>
</reference>
<dbReference type="Proteomes" id="UP000006056">
    <property type="component" value="Chromosome"/>
</dbReference>
<feature type="compositionally biased region" description="Low complexity" evidence="2">
    <location>
        <begin position="23"/>
        <end position="37"/>
    </location>
</feature>
<protein>
    <submittedName>
        <fullName evidence="3">Integral membrane protein CcmA involved in cell shape determination</fullName>
    </submittedName>
</protein>
<gene>
    <name evidence="3" type="ordered locus">Terro_0679</name>
</gene>
<organism evidence="3 4">
    <name type="scientific">Terriglobus roseus (strain DSM 18391 / NRRL B-41598 / KBS 63)</name>
    <dbReference type="NCBI Taxonomy" id="926566"/>
    <lineage>
        <taxon>Bacteria</taxon>
        <taxon>Pseudomonadati</taxon>
        <taxon>Acidobacteriota</taxon>
        <taxon>Terriglobia</taxon>
        <taxon>Terriglobales</taxon>
        <taxon>Acidobacteriaceae</taxon>
        <taxon>Terriglobus</taxon>
    </lineage>
</organism>
<feature type="region of interest" description="Disordered" evidence="2">
    <location>
        <begin position="1"/>
        <end position="50"/>
    </location>
</feature>
<dbReference type="Pfam" id="PF04519">
    <property type="entry name" value="Bactofilin"/>
    <property type="match status" value="1"/>
</dbReference>
<dbReference type="KEGG" id="trs:Terro_0679"/>
<dbReference type="OrthoDB" id="129332at2"/>
<dbReference type="PANTHER" id="PTHR35024:SF4">
    <property type="entry name" value="POLYMER-FORMING CYTOSKELETAL PROTEIN"/>
    <property type="match status" value="1"/>
</dbReference>
<evidence type="ECO:0000256" key="2">
    <source>
        <dbReference type="SAM" id="MobiDB-lite"/>
    </source>
</evidence>
<comment type="similarity">
    <text evidence="1">Belongs to the bactofilin family.</text>
</comment>
<dbReference type="InterPro" id="IPR007607">
    <property type="entry name" value="BacA/B"/>
</dbReference>
<evidence type="ECO:0000313" key="3">
    <source>
        <dbReference type="EMBL" id="AFL87016.1"/>
    </source>
</evidence>
<dbReference type="STRING" id="926566.Terro_0679"/>
<dbReference type="AlphaFoldDB" id="I3ZCP8"/>
<dbReference type="eggNOG" id="COG1664">
    <property type="taxonomic scope" value="Bacteria"/>
</dbReference>
<dbReference type="HOGENOM" id="CLU_072799_2_0_0"/>
<dbReference type="RefSeq" id="WP_014784585.1">
    <property type="nucleotide sequence ID" value="NC_018014.1"/>
</dbReference>
<dbReference type="PANTHER" id="PTHR35024">
    <property type="entry name" value="HYPOTHETICAL CYTOSOLIC PROTEIN"/>
    <property type="match status" value="1"/>
</dbReference>
<evidence type="ECO:0000313" key="4">
    <source>
        <dbReference type="Proteomes" id="UP000006056"/>
    </source>
</evidence>